<evidence type="ECO:0000313" key="1">
    <source>
        <dbReference type="EMBL" id="RVT62772.1"/>
    </source>
</evidence>
<keyword evidence="2" id="KW-1185">Reference proteome</keyword>
<dbReference type="RefSeq" id="WP_127738724.1">
    <property type="nucleotide sequence ID" value="NZ_RZTZ01000004.1"/>
</dbReference>
<reference evidence="1 2" key="1">
    <citation type="submission" date="2019-01" db="EMBL/GenBank/DDBJ databases">
        <title>Bacillus sp. M5HDSG1-1, whole genome shotgun sequence.</title>
        <authorList>
            <person name="Tuo L."/>
        </authorList>
    </citation>
    <scope>NUCLEOTIDE SEQUENCE [LARGE SCALE GENOMIC DNA]</scope>
    <source>
        <strain evidence="1 2">M5HDSG1-1</strain>
    </source>
</reference>
<protein>
    <submittedName>
        <fullName evidence="1">Helix-turn-helix domain-containing protein</fullName>
    </submittedName>
</protein>
<name>A0A3S2X8Z4_9BACI</name>
<dbReference type="Pfam" id="PF13730">
    <property type="entry name" value="HTH_36"/>
    <property type="match status" value="1"/>
</dbReference>
<dbReference type="SUPFAM" id="SSF46785">
    <property type="entry name" value="Winged helix' DNA-binding domain"/>
    <property type="match status" value="1"/>
</dbReference>
<gene>
    <name evidence="1" type="ORF">EM808_13620</name>
</gene>
<accession>A0A3S2X8Z4</accession>
<comment type="caution">
    <text evidence="1">The sequence shown here is derived from an EMBL/GenBank/DDBJ whole genome shotgun (WGS) entry which is preliminary data.</text>
</comment>
<sequence>MKENRFKSIEDLNATVRAHRHRNVLSRSERAVLNLLSQYSCKTIGESFLAKSTIAELIGKSRRTIIRICNRLESLGIIRQDKRMRETGDRRQTSNLIVILPIEIADVTPECHSEEAPQLNSKSINNTKERTAKPAWIPQSFYNLVSAHHSDVETIEEYWRAAYATTYTYNFTAATKVEIAIDAFYVMKGKRKKLRNPLAFFVGVIKRQAKKRYVTEMFNDYFSEIII</sequence>
<proteinExistence type="predicted"/>
<dbReference type="Proteomes" id="UP000288024">
    <property type="component" value="Unassembled WGS sequence"/>
</dbReference>
<dbReference type="Gene3D" id="1.10.10.10">
    <property type="entry name" value="Winged helix-like DNA-binding domain superfamily/Winged helix DNA-binding domain"/>
    <property type="match status" value="1"/>
</dbReference>
<dbReference type="AlphaFoldDB" id="A0A3S2X8Z4"/>
<organism evidence="1 2">
    <name type="scientific">Niallia taxi</name>
    <dbReference type="NCBI Taxonomy" id="2499688"/>
    <lineage>
        <taxon>Bacteria</taxon>
        <taxon>Bacillati</taxon>
        <taxon>Bacillota</taxon>
        <taxon>Bacilli</taxon>
        <taxon>Bacillales</taxon>
        <taxon>Bacillaceae</taxon>
        <taxon>Niallia</taxon>
    </lineage>
</organism>
<dbReference type="InterPro" id="IPR036390">
    <property type="entry name" value="WH_DNA-bd_sf"/>
</dbReference>
<dbReference type="EMBL" id="RZTZ01000004">
    <property type="protein sequence ID" value="RVT62772.1"/>
    <property type="molecule type" value="Genomic_DNA"/>
</dbReference>
<dbReference type="InterPro" id="IPR036388">
    <property type="entry name" value="WH-like_DNA-bd_sf"/>
</dbReference>
<evidence type="ECO:0000313" key="2">
    <source>
        <dbReference type="Proteomes" id="UP000288024"/>
    </source>
</evidence>